<keyword evidence="2" id="KW-1185">Reference proteome</keyword>
<reference evidence="1" key="1">
    <citation type="journal article" date="2022" name="IScience">
        <title>Evolution of zygomycete secretomes and the origins of terrestrial fungal ecologies.</title>
        <authorList>
            <person name="Chang Y."/>
            <person name="Wang Y."/>
            <person name="Mondo S."/>
            <person name="Ahrendt S."/>
            <person name="Andreopoulos W."/>
            <person name="Barry K."/>
            <person name="Beard J."/>
            <person name="Benny G.L."/>
            <person name="Blankenship S."/>
            <person name="Bonito G."/>
            <person name="Cuomo C."/>
            <person name="Desiro A."/>
            <person name="Gervers K.A."/>
            <person name="Hundley H."/>
            <person name="Kuo A."/>
            <person name="LaButti K."/>
            <person name="Lang B.F."/>
            <person name="Lipzen A."/>
            <person name="O'Donnell K."/>
            <person name="Pangilinan J."/>
            <person name="Reynolds N."/>
            <person name="Sandor L."/>
            <person name="Smith M.E."/>
            <person name="Tsang A."/>
            <person name="Grigoriev I.V."/>
            <person name="Stajich J.E."/>
            <person name="Spatafora J.W."/>
        </authorList>
    </citation>
    <scope>NUCLEOTIDE SEQUENCE</scope>
    <source>
        <strain evidence="1">RSA 2281</strain>
    </source>
</reference>
<comment type="caution">
    <text evidence="1">The sequence shown here is derived from an EMBL/GenBank/DDBJ whole genome shotgun (WGS) entry which is preliminary data.</text>
</comment>
<dbReference type="EMBL" id="JAIXMP010000005">
    <property type="protein sequence ID" value="KAI9273130.1"/>
    <property type="molecule type" value="Genomic_DNA"/>
</dbReference>
<evidence type="ECO:0000313" key="2">
    <source>
        <dbReference type="Proteomes" id="UP001209540"/>
    </source>
</evidence>
<name>A0AAD5K8E5_9FUNG</name>
<organism evidence="1 2">
    <name type="scientific">Phascolomyces articulosus</name>
    <dbReference type="NCBI Taxonomy" id="60185"/>
    <lineage>
        <taxon>Eukaryota</taxon>
        <taxon>Fungi</taxon>
        <taxon>Fungi incertae sedis</taxon>
        <taxon>Mucoromycota</taxon>
        <taxon>Mucoromycotina</taxon>
        <taxon>Mucoromycetes</taxon>
        <taxon>Mucorales</taxon>
        <taxon>Lichtheimiaceae</taxon>
        <taxon>Phascolomyces</taxon>
    </lineage>
</organism>
<dbReference type="Proteomes" id="UP001209540">
    <property type="component" value="Unassembled WGS sequence"/>
</dbReference>
<dbReference type="AlphaFoldDB" id="A0AAD5K8E5"/>
<sequence>SSFNFPKNHSLWKYAEDIKSRGVVKNYSTNSTELQHKLDAKKPAKRTNFQKASFTKLV</sequence>
<evidence type="ECO:0000313" key="1">
    <source>
        <dbReference type="EMBL" id="KAI9273130.1"/>
    </source>
</evidence>
<accession>A0AAD5K8E5</accession>
<protein>
    <submittedName>
        <fullName evidence="1">Uncharacterized protein</fullName>
    </submittedName>
</protein>
<feature type="non-terminal residue" evidence="1">
    <location>
        <position position="1"/>
    </location>
</feature>
<gene>
    <name evidence="1" type="ORF">BDA99DRAFT_432862</name>
</gene>
<reference evidence="1" key="2">
    <citation type="submission" date="2023-02" db="EMBL/GenBank/DDBJ databases">
        <authorList>
            <consortium name="DOE Joint Genome Institute"/>
            <person name="Mondo S.J."/>
            <person name="Chang Y."/>
            <person name="Wang Y."/>
            <person name="Ahrendt S."/>
            <person name="Andreopoulos W."/>
            <person name="Barry K."/>
            <person name="Beard J."/>
            <person name="Benny G.L."/>
            <person name="Blankenship S."/>
            <person name="Bonito G."/>
            <person name="Cuomo C."/>
            <person name="Desiro A."/>
            <person name="Gervers K.A."/>
            <person name="Hundley H."/>
            <person name="Kuo A."/>
            <person name="LaButti K."/>
            <person name="Lang B.F."/>
            <person name="Lipzen A."/>
            <person name="O'Donnell K."/>
            <person name="Pangilinan J."/>
            <person name="Reynolds N."/>
            <person name="Sandor L."/>
            <person name="Smith M.W."/>
            <person name="Tsang A."/>
            <person name="Grigoriev I.V."/>
            <person name="Stajich J.E."/>
            <person name="Spatafora J.W."/>
        </authorList>
    </citation>
    <scope>NUCLEOTIDE SEQUENCE</scope>
    <source>
        <strain evidence="1">RSA 2281</strain>
    </source>
</reference>
<proteinExistence type="predicted"/>